<name>A0A0N4ZGJ8_PARTI</name>
<evidence type="ECO:0000313" key="4">
    <source>
        <dbReference type="WBParaSite" id="PTRK_0000690600.1"/>
    </source>
</evidence>
<dbReference type="InterPro" id="IPR042185">
    <property type="entry name" value="Serpin_sf_2"/>
</dbReference>
<dbReference type="Gene3D" id="3.30.497.10">
    <property type="entry name" value="Antithrombin, subunit I, domain 2"/>
    <property type="match status" value="1"/>
</dbReference>
<dbReference type="WBParaSite" id="PTRK_0000690600.1">
    <property type="protein sequence ID" value="PTRK_0000690600.1"/>
    <property type="gene ID" value="PTRK_0000690600"/>
</dbReference>
<dbReference type="InterPro" id="IPR036186">
    <property type="entry name" value="Serpin_sf"/>
</dbReference>
<dbReference type="InterPro" id="IPR000215">
    <property type="entry name" value="Serpin_fam"/>
</dbReference>
<comment type="similarity">
    <text evidence="1">Belongs to the serpin family.</text>
</comment>
<dbReference type="Proteomes" id="UP000038045">
    <property type="component" value="Unplaced"/>
</dbReference>
<dbReference type="Gene3D" id="2.30.39.10">
    <property type="entry name" value="Alpha-1-antitrypsin, domain 1"/>
    <property type="match status" value="1"/>
</dbReference>
<sequence>MDSMELSYVHLYLPQFKIESNHQLKKALKKLGLEKPFTNDADFSLMSKQTKSSISEIIQKAFIEVGEEGTEAAAATAIMMVDGCVNVSKIQNEHVFRADHPFMYFILDRSDNILFNGIYL</sequence>
<dbReference type="PANTHER" id="PTHR11461">
    <property type="entry name" value="SERINE PROTEASE INHIBITOR, SERPIN"/>
    <property type="match status" value="1"/>
</dbReference>
<proteinExistence type="inferred from homology"/>
<accession>A0A0N4ZGJ8</accession>
<dbReference type="SUPFAM" id="SSF56574">
    <property type="entry name" value="Serpins"/>
    <property type="match status" value="1"/>
</dbReference>
<evidence type="ECO:0000259" key="2">
    <source>
        <dbReference type="Pfam" id="PF00079"/>
    </source>
</evidence>
<protein>
    <submittedName>
        <fullName evidence="4">SERPIN domain-containing protein</fullName>
    </submittedName>
</protein>
<organism evidence="3 4">
    <name type="scientific">Parastrongyloides trichosuri</name>
    <name type="common">Possum-specific nematode worm</name>
    <dbReference type="NCBI Taxonomy" id="131310"/>
    <lineage>
        <taxon>Eukaryota</taxon>
        <taxon>Metazoa</taxon>
        <taxon>Ecdysozoa</taxon>
        <taxon>Nematoda</taxon>
        <taxon>Chromadorea</taxon>
        <taxon>Rhabditida</taxon>
        <taxon>Tylenchina</taxon>
        <taxon>Panagrolaimomorpha</taxon>
        <taxon>Strongyloidoidea</taxon>
        <taxon>Strongyloididae</taxon>
        <taxon>Parastrongyloides</taxon>
    </lineage>
</organism>
<keyword evidence="3" id="KW-1185">Reference proteome</keyword>
<evidence type="ECO:0000256" key="1">
    <source>
        <dbReference type="ARBA" id="ARBA00009500"/>
    </source>
</evidence>
<dbReference type="PANTHER" id="PTHR11461:SF211">
    <property type="entry name" value="GH10112P-RELATED"/>
    <property type="match status" value="1"/>
</dbReference>
<dbReference type="GO" id="GO:0005615">
    <property type="term" value="C:extracellular space"/>
    <property type="evidence" value="ECO:0007669"/>
    <property type="project" value="InterPro"/>
</dbReference>
<dbReference type="InterPro" id="IPR023796">
    <property type="entry name" value="Serpin_dom"/>
</dbReference>
<reference evidence="4" key="1">
    <citation type="submission" date="2017-02" db="UniProtKB">
        <authorList>
            <consortium name="WormBaseParasite"/>
        </authorList>
    </citation>
    <scope>IDENTIFICATION</scope>
</reference>
<dbReference type="InterPro" id="IPR042178">
    <property type="entry name" value="Serpin_sf_1"/>
</dbReference>
<dbReference type="AlphaFoldDB" id="A0A0N4ZGJ8"/>
<dbReference type="STRING" id="131310.A0A0N4ZGJ8"/>
<evidence type="ECO:0000313" key="3">
    <source>
        <dbReference type="Proteomes" id="UP000038045"/>
    </source>
</evidence>
<dbReference type="GO" id="GO:0004867">
    <property type="term" value="F:serine-type endopeptidase inhibitor activity"/>
    <property type="evidence" value="ECO:0007669"/>
    <property type="project" value="InterPro"/>
</dbReference>
<dbReference type="InterPro" id="IPR023795">
    <property type="entry name" value="Serpin_CS"/>
</dbReference>
<feature type="domain" description="Serpin" evidence="2">
    <location>
        <begin position="5"/>
        <end position="117"/>
    </location>
</feature>
<dbReference type="PROSITE" id="PS00284">
    <property type="entry name" value="SERPIN"/>
    <property type="match status" value="1"/>
</dbReference>
<dbReference type="Pfam" id="PF00079">
    <property type="entry name" value="Serpin"/>
    <property type="match status" value="1"/>
</dbReference>